<feature type="binding site" evidence="14">
    <location>
        <begin position="324"/>
        <end position="327"/>
    </location>
    <ligand>
        <name>FAD</name>
        <dbReference type="ChEBI" id="CHEBI:57692"/>
    </ligand>
</feature>
<proteinExistence type="inferred from homology"/>
<dbReference type="InterPro" id="IPR006258">
    <property type="entry name" value="Lipoamide_DH"/>
</dbReference>
<evidence type="ECO:0000256" key="16">
    <source>
        <dbReference type="RuleBase" id="RU003692"/>
    </source>
</evidence>
<dbReference type="PANTHER" id="PTHR22912:SF224">
    <property type="entry name" value="DIHYDROLIPOYL DEHYDROGENASE"/>
    <property type="match status" value="1"/>
</dbReference>
<protein>
    <recommendedName>
        <fullName evidence="4 16">Dihydrolipoyl dehydrogenase</fullName>
        <ecNumber evidence="3 16">1.8.1.4</ecNumber>
    </recommendedName>
</protein>
<dbReference type="PANTHER" id="PTHR22912">
    <property type="entry name" value="DISULFIDE OXIDOREDUCTASE"/>
    <property type="match status" value="1"/>
</dbReference>
<comment type="cofactor">
    <cofactor evidence="14 16">
        <name>FAD</name>
        <dbReference type="ChEBI" id="CHEBI:57692"/>
    </cofactor>
    <text evidence="14 16">Binds 1 FAD per subunit.</text>
</comment>
<dbReference type="PROSITE" id="PS00076">
    <property type="entry name" value="PYRIDINE_REDOX_1"/>
    <property type="match status" value="1"/>
</dbReference>
<evidence type="ECO:0000256" key="4">
    <source>
        <dbReference type="ARBA" id="ARBA00016961"/>
    </source>
</evidence>
<dbReference type="InterPro" id="IPR004099">
    <property type="entry name" value="Pyr_nucl-diS_OxRdtase_dimer"/>
</dbReference>
<dbReference type="InterPro" id="IPR016156">
    <property type="entry name" value="FAD/NAD-linked_Rdtase_dimer_sf"/>
</dbReference>
<dbReference type="PRINTS" id="PR00368">
    <property type="entry name" value="FADPNR"/>
</dbReference>
<accession>A0A1P8EEH7</accession>
<dbReference type="KEGG" id="asol:BEN76_00665"/>
<evidence type="ECO:0000259" key="18">
    <source>
        <dbReference type="Pfam" id="PF07992"/>
    </source>
</evidence>
<dbReference type="Pfam" id="PF02852">
    <property type="entry name" value="Pyr_redox_dim"/>
    <property type="match status" value="1"/>
</dbReference>
<dbReference type="InterPro" id="IPR001100">
    <property type="entry name" value="Pyr_nuc-diS_OxRdtase"/>
</dbReference>
<comment type="miscellaneous">
    <text evidence="16">The active site is a redox-active disulfide bond.</text>
</comment>
<organism evidence="19 21">
    <name type="scientific">Acinetobacter soli</name>
    <dbReference type="NCBI Taxonomy" id="487316"/>
    <lineage>
        <taxon>Bacteria</taxon>
        <taxon>Pseudomonadati</taxon>
        <taxon>Pseudomonadota</taxon>
        <taxon>Gammaproteobacteria</taxon>
        <taxon>Moraxellales</taxon>
        <taxon>Moraxellaceae</taxon>
        <taxon>Acinetobacter</taxon>
    </lineage>
</organism>
<dbReference type="eggNOG" id="COG1249">
    <property type="taxonomic scope" value="Bacteria"/>
</dbReference>
<feature type="binding site" evidence="14">
    <location>
        <begin position="187"/>
        <end position="194"/>
    </location>
    <ligand>
        <name>NAD(+)</name>
        <dbReference type="ChEBI" id="CHEBI:57540"/>
    </ligand>
</feature>
<feature type="binding site" evidence="14">
    <location>
        <position position="57"/>
    </location>
    <ligand>
        <name>FAD</name>
        <dbReference type="ChEBI" id="CHEBI:57692"/>
    </ligand>
</feature>
<evidence type="ECO:0000313" key="19">
    <source>
        <dbReference type="EMBL" id="APV34606.1"/>
    </source>
</evidence>
<evidence type="ECO:0000256" key="11">
    <source>
        <dbReference type="ARBA" id="ARBA00023284"/>
    </source>
</evidence>
<dbReference type="SUPFAM" id="SSF55424">
    <property type="entry name" value="FAD/NAD-linked reductases, dimerisation (C-terminal) domain"/>
    <property type="match status" value="1"/>
</dbReference>
<dbReference type="PIRSF" id="PIRSF000350">
    <property type="entry name" value="Mercury_reductase_MerA"/>
    <property type="match status" value="1"/>
</dbReference>
<keyword evidence="14" id="KW-0547">Nucleotide-binding</keyword>
<dbReference type="EMBL" id="CP134206">
    <property type="protein sequence ID" value="WND04200.1"/>
    <property type="molecule type" value="Genomic_DNA"/>
</dbReference>
<comment type="subcellular location">
    <subcellularLocation>
        <location evidence="1">Cytoplasm</location>
    </subcellularLocation>
</comment>
<evidence type="ECO:0000256" key="1">
    <source>
        <dbReference type="ARBA" id="ARBA00004496"/>
    </source>
</evidence>
<comment type="catalytic activity">
    <reaction evidence="12 16">
        <text>N(6)-[(R)-dihydrolipoyl]-L-lysyl-[protein] + NAD(+) = N(6)-[(R)-lipoyl]-L-lysyl-[protein] + NADH + H(+)</text>
        <dbReference type="Rhea" id="RHEA:15045"/>
        <dbReference type="Rhea" id="RHEA-COMP:10474"/>
        <dbReference type="Rhea" id="RHEA-COMP:10475"/>
        <dbReference type="ChEBI" id="CHEBI:15378"/>
        <dbReference type="ChEBI" id="CHEBI:57540"/>
        <dbReference type="ChEBI" id="CHEBI:57945"/>
        <dbReference type="ChEBI" id="CHEBI:83099"/>
        <dbReference type="ChEBI" id="CHEBI:83100"/>
        <dbReference type="EC" id="1.8.1.4"/>
    </reaction>
</comment>
<evidence type="ECO:0000256" key="12">
    <source>
        <dbReference type="ARBA" id="ARBA00049187"/>
    </source>
</evidence>
<evidence type="ECO:0000256" key="13">
    <source>
        <dbReference type="PIRSR" id="PIRSR000350-2"/>
    </source>
</evidence>
<dbReference type="Gene3D" id="3.30.390.30">
    <property type="match status" value="1"/>
</dbReference>
<dbReference type="GO" id="GO:0050660">
    <property type="term" value="F:flavin adenine dinucleotide binding"/>
    <property type="evidence" value="ECO:0007669"/>
    <property type="project" value="InterPro"/>
</dbReference>
<evidence type="ECO:0000256" key="10">
    <source>
        <dbReference type="ARBA" id="ARBA00023157"/>
    </source>
</evidence>
<evidence type="ECO:0000259" key="17">
    <source>
        <dbReference type="Pfam" id="PF02852"/>
    </source>
</evidence>
<dbReference type="Proteomes" id="UP001256400">
    <property type="component" value="Chromosome"/>
</dbReference>
<feature type="binding site" evidence="14">
    <location>
        <position position="210"/>
    </location>
    <ligand>
        <name>NAD(+)</name>
        <dbReference type="ChEBI" id="CHEBI:57540"/>
    </ligand>
</feature>
<dbReference type="AlphaFoldDB" id="A0A1P8EEH7"/>
<dbReference type="GO" id="GO:0004148">
    <property type="term" value="F:dihydrolipoyl dehydrogenase (NADH) activity"/>
    <property type="evidence" value="ECO:0007669"/>
    <property type="project" value="UniProtKB-EC"/>
</dbReference>
<feature type="active site" description="Proton acceptor" evidence="13">
    <location>
        <position position="450"/>
    </location>
</feature>
<keyword evidence="5" id="KW-0963">Cytoplasm</keyword>
<feature type="domain" description="FAD/NAD(P)-binding" evidence="18">
    <location>
        <begin position="5"/>
        <end position="333"/>
    </location>
</feature>
<dbReference type="FunFam" id="3.30.390.30:FF:000001">
    <property type="entry name" value="Dihydrolipoyl dehydrogenase"/>
    <property type="match status" value="1"/>
</dbReference>
<evidence type="ECO:0000256" key="9">
    <source>
        <dbReference type="ARBA" id="ARBA00023027"/>
    </source>
</evidence>
<dbReference type="Pfam" id="PF07992">
    <property type="entry name" value="Pyr_redox_2"/>
    <property type="match status" value="1"/>
</dbReference>
<feature type="disulfide bond" description="Redox-active" evidence="15">
    <location>
        <begin position="48"/>
        <end position="53"/>
    </location>
</feature>
<dbReference type="InterPro" id="IPR036188">
    <property type="entry name" value="FAD/NAD-bd_sf"/>
</dbReference>
<dbReference type="NCBIfam" id="TIGR01350">
    <property type="entry name" value="lipoamide_DH"/>
    <property type="match status" value="1"/>
</dbReference>
<sequence>MSQQFDLVVIGGGPGGYEAAIRAAQLGFKVACIEKRIHKGKPSLGGTCLNVGCIPSKALLDSAHRFEDTAHHLDDHGITTGEVKIDIAKMLARKDKVVENLTGGVAQLLKGNGIEWLQGTGKLLAGKKVEFVPFEGETQVLEPKYVILASGSVPVNIPVAPVDQDLIVDSTGALEFAEVPKRLGVIGAGVIGLELGSVWRRLGAEVVVFEALDTFLPMADKALAKDFQKILTKQGLDIRIGAKVAATEVNGREVTVKYNQGGEDKEQVFDKLIVCVGRKPYAEGLLAEDAGIKLTERGFIEVNDHCATSLEGVYAIGDLVRGPMLAHKAMEEGVMAVERIHGHAAQVNYDTIISVIYTHPEAAWVGLTEEAAKEKGHDVKTGQFPFAVNGRALAAGEAAGFVKFVADAKTDRLLGMHVIGPGASDIVHQGMIALEFVSSVEDLQLMTFGHPTYSEVVHEAALAVDGRAIHAIQRKRK</sequence>
<dbReference type="EMBL" id="CP016896">
    <property type="protein sequence ID" value="APV34606.1"/>
    <property type="molecule type" value="Genomic_DNA"/>
</dbReference>
<feature type="binding site" evidence="14">
    <location>
        <position position="121"/>
    </location>
    <ligand>
        <name>FAD</name>
        <dbReference type="ChEBI" id="CHEBI:57692"/>
    </ligand>
</feature>
<evidence type="ECO:0000256" key="6">
    <source>
        <dbReference type="ARBA" id="ARBA00022630"/>
    </source>
</evidence>
<dbReference type="EC" id="1.8.1.4" evidence="3 16"/>
<dbReference type="InterPro" id="IPR023753">
    <property type="entry name" value="FAD/NAD-binding_dom"/>
</dbReference>
<evidence type="ECO:0000256" key="15">
    <source>
        <dbReference type="PIRSR" id="PIRSR000350-4"/>
    </source>
</evidence>
<keyword evidence="9 14" id="KW-0520">NAD</keyword>
<evidence type="ECO:0000313" key="20">
    <source>
        <dbReference type="EMBL" id="WND04200.1"/>
    </source>
</evidence>
<dbReference type="STRING" id="487316.BEN76_00665"/>
<dbReference type="PRINTS" id="PR00411">
    <property type="entry name" value="PNDRDTASEI"/>
</dbReference>
<reference evidence="20" key="2">
    <citation type="submission" date="2023-09" db="EMBL/GenBank/DDBJ databases">
        <title>Acinetobacter soli.</title>
        <authorList>
            <person name="Kim B."/>
            <person name="Kim D."/>
            <person name="Park D."/>
        </authorList>
    </citation>
    <scope>NUCLEOTIDE SEQUENCE</scope>
    <source>
        <strain evidence="20">2023.05</strain>
    </source>
</reference>
<evidence type="ECO:0000313" key="21">
    <source>
        <dbReference type="Proteomes" id="UP000185674"/>
    </source>
</evidence>
<dbReference type="GO" id="GO:0005737">
    <property type="term" value="C:cytoplasm"/>
    <property type="evidence" value="ECO:0007669"/>
    <property type="project" value="UniProtKB-SubCell"/>
</dbReference>
<dbReference type="Proteomes" id="UP000185674">
    <property type="component" value="Chromosome"/>
</dbReference>
<dbReference type="InterPro" id="IPR012999">
    <property type="entry name" value="Pyr_OxRdtase_I_AS"/>
</dbReference>
<keyword evidence="7 14" id="KW-0274">FAD</keyword>
<keyword evidence="11 16" id="KW-0676">Redox-active center</keyword>
<name>A0A1P8EEH7_9GAMM</name>
<dbReference type="RefSeq" id="WP_004940928.1">
    <property type="nucleotide sequence ID" value="NZ_BBNM01000009.1"/>
</dbReference>
<dbReference type="Gene3D" id="3.50.50.60">
    <property type="entry name" value="FAD/NAD(P)-binding domain"/>
    <property type="match status" value="2"/>
</dbReference>
<keyword evidence="6 16" id="KW-0285">Flavoprotein</keyword>
<evidence type="ECO:0000256" key="8">
    <source>
        <dbReference type="ARBA" id="ARBA00023002"/>
    </source>
</evidence>
<dbReference type="SUPFAM" id="SSF51905">
    <property type="entry name" value="FAD/NAD(P)-binding domain"/>
    <property type="match status" value="1"/>
</dbReference>
<reference evidence="19 21" key="1">
    <citation type="submission" date="2016-08" db="EMBL/GenBank/DDBJ databases">
        <title>Complete genome sequence of Acinetobacter baylyi strain GFJ2.</title>
        <authorList>
            <person name="Tabata M."/>
            <person name="Kuboki S."/>
            <person name="Gibu N."/>
            <person name="Kinouchi Y."/>
            <person name="Vangnai A."/>
            <person name="Kasai D."/>
            <person name="Fukuda M."/>
        </authorList>
    </citation>
    <scope>NUCLEOTIDE SEQUENCE [LARGE SCALE GENOMIC DNA]</scope>
    <source>
        <strain evidence="19 21">GFJ2</strain>
    </source>
</reference>
<keyword evidence="8 16" id="KW-0560">Oxidoreductase</keyword>
<feature type="domain" description="Pyridine nucleotide-disulphide oxidoreductase dimerisation" evidence="17">
    <location>
        <begin position="354"/>
        <end position="461"/>
    </location>
</feature>
<feature type="binding site" evidence="14">
    <location>
        <position position="277"/>
    </location>
    <ligand>
        <name>NAD(+)</name>
        <dbReference type="ChEBI" id="CHEBI:57540"/>
    </ligand>
</feature>
<evidence type="ECO:0000256" key="5">
    <source>
        <dbReference type="ARBA" id="ARBA00022490"/>
    </source>
</evidence>
<evidence type="ECO:0000256" key="7">
    <source>
        <dbReference type="ARBA" id="ARBA00022827"/>
    </source>
</evidence>
<keyword evidence="10" id="KW-1015">Disulfide bond</keyword>
<gene>
    <name evidence="20" type="primary">lpdA</name>
    <name evidence="19" type="ORF">BEN76_00665</name>
    <name evidence="20" type="ORF">RHP80_08060</name>
</gene>
<comment type="similarity">
    <text evidence="2 16">Belongs to the class-I pyridine nucleotide-disulfide oxidoreductase family.</text>
</comment>
<dbReference type="GeneID" id="67511922"/>
<evidence type="ECO:0000256" key="3">
    <source>
        <dbReference type="ARBA" id="ARBA00012608"/>
    </source>
</evidence>
<dbReference type="GO" id="GO:0006103">
    <property type="term" value="P:2-oxoglutarate metabolic process"/>
    <property type="evidence" value="ECO:0007669"/>
    <property type="project" value="TreeGrafter"/>
</dbReference>
<feature type="binding site" evidence="14">
    <location>
        <position position="318"/>
    </location>
    <ligand>
        <name>FAD</name>
        <dbReference type="ChEBI" id="CHEBI:57692"/>
    </ligand>
</feature>
<evidence type="ECO:0000256" key="2">
    <source>
        <dbReference type="ARBA" id="ARBA00007532"/>
    </source>
</evidence>
<evidence type="ECO:0000256" key="14">
    <source>
        <dbReference type="PIRSR" id="PIRSR000350-3"/>
    </source>
</evidence>
<dbReference type="InterPro" id="IPR050151">
    <property type="entry name" value="Class-I_Pyr_Nuc-Dis_Oxidored"/>
</dbReference>